<evidence type="ECO:0000313" key="4">
    <source>
        <dbReference type="EMBL" id="OGE53949.1"/>
    </source>
</evidence>
<accession>A0A1F5LM01</accession>
<dbReference type="InterPro" id="IPR020845">
    <property type="entry name" value="AMP-binding_CS"/>
</dbReference>
<dbReference type="OrthoDB" id="429813at2759"/>
<dbReference type="Pfam" id="PF23562">
    <property type="entry name" value="AMP-binding_C_3"/>
    <property type="match status" value="1"/>
</dbReference>
<proteinExistence type="predicted"/>
<dbReference type="Pfam" id="PF00501">
    <property type="entry name" value="AMP-binding"/>
    <property type="match status" value="1"/>
</dbReference>
<dbReference type="InterPro" id="IPR036291">
    <property type="entry name" value="NAD(P)-bd_dom_sf"/>
</dbReference>
<protein>
    <recommendedName>
        <fullName evidence="3">Carrier domain-containing protein</fullName>
    </recommendedName>
</protein>
<evidence type="ECO:0000313" key="5">
    <source>
        <dbReference type="Proteomes" id="UP000177622"/>
    </source>
</evidence>
<dbReference type="InterPro" id="IPR006162">
    <property type="entry name" value="Ppantetheine_attach_site"/>
</dbReference>
<dbReference type="PROSITE" id="PS00455">
    <property type="entry name" value="AMP_BINDING"/>
    <property type="match status" value="1"/>
</dbReference>
<dbReference type="SUPFAM" id="SSF56801">
    <property type="entry name" value="Acetyl-CoA synthetase-like"/>
    <property type="match status" value="1"/>
</dbReference>
<dbReference type="Pfam" id="PF07993">
    <property type="entry name" value="NAD_binding_4"/>
    <property type="match status" value="1"/>
</dbReference>
<dbReference type="AlphaFoldDB" id="A0A1F5LM01"/>
<evidence type="ECO:0000259" key="3">
    <source>
        <dbReference type="PROSITE" id="PS50075"/>
    </source>
</evidence>
<keyword evidence="5" id="KW-1185">Reference proteome</keyword>
<dbReference type="SUPFAM" id="SSF47336">
    <property type="entry name" value="ACP-like"/>
    <property type="match status" value="1"/>
</dbReference>
<dbReference type="PANTHER" id="PTHR43439">
    <property type="entry name" value="PHENYLACETATE-COENZYME A LIGASE"/>
    <property type="match status" value="1"/>
</dbReference>
<evidence type="ECO:0000256" key="2">
    <source>
        <dbReference type="ARBA" id="ARBA00022553"/>
    </source>
</evidence>
<dbReference type="InterPro" id="IPR009081">
    <property type="entry name" value="PP-bd_ACP"/>
</dbReference>
<dbReference type="PROSITE" id="PS50075">
    <property type="entry name" value="CARRIER"/>
    <property type="match status" value="1"/>
</dbReference>
<dbReference type="PROSITE" id="PS00012">
    <property type="entry name" value="PHOSPHOPANTETHEINE"/>
    <property type="match status" value="1"/>
</dbReference>
<keyword evidence="2" id="KW-0597">Phosphoprotein</keyword>
<dbReference type="InterPro" id="IPR036736">
    <property type="entry name" value="ACP-like_sf"/>
</dbReference>
<reference evidence="4 5" key="1">
    <citation type="journal article" date="2016" name="Sci. Rep.">
        <title>Penicillium arizonense, a new, genome sequenced fungal species, reveals a high chemical diversity in secreted metabolites.</title>
        <authorList>
            <person name="Grijseels S."/>
            <person name="Nielsen J.C."/>
            <person name="Randelovic M."/>
            <person name="Nielsen J."/>
            <person name="Nielsen K.F."/>
            <person name="Workman M."/>
            <person name="Frisvad J.C."/>
        </authorList>
    </citation>
    <scope>NUCLEOTIDE SEQUENCE [LARGE SCALE GENOMIC DNA]</scope>
    <source>
        <strain evidence="4 5">CBS 141311</strain>
    </source>
</reference>
<organism evidence="4 5">
    <name type="scientific">Penicillium arizonense</name>
    <dbReference type="NCBI Taxonomy" id="1835702"/>
    <lineage>
        <taxon>Eukaryota</taxon>
        <taxon>Fungi</taxon>
        <taxon>Dikarya</taxon>
        <taxon>Ascomycota</taxon>
        <taxon>Pezizomycotina</taxon>
        <taxon>Eurotiomycetes</taxon>
        <taxon>Eurotiomycetidae</taxon>
        <taxon>Eurotiales</taxon>
        <taxon>Aspergillaceae</taxon>
        <taxon>Penicillium</taxon>
    </lineage>
</organism>
<dbReference type="Pfam" id="PF00550">
    <property type="entry name" value="PP-binding"/>
    <property type="match status" value="1"/>
</dbReference>
<dbReference type="InterPro" id="IPR000873">
    <property type="entry name" value="AMP-dep_synth/lig_dom"/>
</dbReference>
<evidence type="ECO:0000256" key="1">
    <source>
        <dbReference type="ARBA" id="ARBA00022450"/>
    </source>
</evidence>
<gene>
    <name evidence="4" type="ORF">PENARI_c007G00150</name>
</gene>
<dbReference type="SUPFAM" id="SSF51735">
    <property type="entry name" value="NAD(P)-binding Rossmann-fold domains"/>
    <property type="match status" value="1"/>
</dbReference>
<dbReference type="Gene3D" id="3.40.50.12780">
    <property type="entry name" value="N-terminal domain of ligase-like"/>
    <property type="match status" value="1"/>
</dbReference>
<dbReference type="InterPro" id="IPR042099">
    <property type="entry name" value="ANL_N_sf"/>
</dbReference>
<sequence length="1034" mass="114957">MGSIGLAQRTVLQNLDTIIAEEPERLYCVQPFSSNISDGWRDVKFVDLADAIQQMVLWIGGNVASSNEPSTLAYLGANDIRYAAFVFACMRLQHTALLLSPRNSEQASLHVLGATDCVKILFSPERCRQVNELREAEPSLRVWEVPGLWEIFRGSPPTITTPTNDPVSDTEDRVVVYIHSSGTTGLPKPVPMTNGYFQALKKTGNLPLPTNRESSLVAVAEQGKLFFTMSPFFHFMGLLNMVTPIFFRTPFLLSPDKPLTADLLSQIIAEKKPETAILPPSILEELSSSDLGMQCLQKFRMVAFGGAPLAPQVGDRIAEITHLQSVLGSSECGLFGTLKHQDNNDWRYLEWNPSHGLEMRDIGDSLYELVVPRGRTRDAHPVFHTYPHKQEYSTGDIFAQHPEKSGVWLYHGRLDDVIVLSNGEKFNPTSMEEIISSHPLVARAVILGQGRFQSSALIEPQWDTWNGQRDSLVEEIWPVIKTANDSAPGHARIMKDRIGITCASKRFKLTPKGSIQRRSVLTDYADEIEALYASHAQGDIAQIGKEDSVSHIKAYITKVLVDILTVSSIDENADIFALGLDSLQTLRLGQILQGALRSARPDIGAAAFNSQQLYSHPTISHLSGYVLNLLKGQDSPSAASMSESDSDREARLAELVSKYSDDLGESHTVILTGSTGSLGTYLLYELLRDHSVSKIYCLNRSIDAASRQLQSLHEKGLATFDHFPRRLEFLQAQFGKERLGLDEAKYEVLLHEVDTIIHNAWKVNFNHRVESFEKPHIEGVRRLVDFSIASERTAHIHFISSISTIEGYNPGKGPSIPEIIFNDPSVALRQGYGESKHVSERICAGASARCGVPTSIHRVGQIGGPTTEKGMWNKQEWVPSLVATSKTIKQIPTSLGSVSVQWLPVDITAKVITDIVRTRRITQEDEPCAAFHLVNPRAANWQSLVPAITNHFDVEPVSLQQWIKTLESVVNATEDDLKDKPALKILDFFKAIAMAEKPGPWTETVKTQEASKTLRQLKAIDAPLMENWMKQWRF</sequence>
<dbReference type="Gene3D" id="3.40.50.720">
    <property type="entry name" value="NAD(P)-binding Rossmann-like Domain"/>
    <property type="match status" value="1"/>
</dbReference>
<dbReference type="GeneID" id="34575418"/>
<comment type="caution">
    <text evidence="4">The sequence shown here is derived from an EMBL/GenBank/DDBJ whole genome shotgun (WGS) entry which is preliminary data.</text>
</comment>
<dbReference type="Gene3D" id="1.10.1200.10">
    <property type="entry name" value="ACP-like"/>
    <property type="match status" value="1"/>
</dbReference>
<dbReference type="GO" id="GO:0044550">
    <property type="term" value="P:secondary metabolite biosynthetic process"/>
    <property type="evidence" value="ECO:0007669"/>
    <property type="project" value="UniProtKB-ARBA"/>
</dbReference>
<dbReference type="RefSeq" id="XP_022489386.1">
    <property type="nucleotide sequence ID" value="XM_022630684.1"/>
</dbReference>
<dbReference type="STRING" id="1835702.A0A1F5LM01"/>
<dbReference type="EMBL" id="LXJU01000007">
    <property type="protein sequence ID" value="OGE53949.1"/>
    <property type="molecule type" value="Genomic_DNA"/>
</dbReference>
<dbReference type="InterPro" id="IPR013120">
    <property type="entry name" value="FAR_NAD-bd"/>
</dbReference>
<dbReference type="Proteomes" id="UP000177622">
    <property type="component" value="Unassembled WGS sequence"/>
</dbReference>
<feature type="domain" description="Carrier" evidence="3">
    <location>
        <begin position="547"/>
        <end position="630"/>
    </location>
</feature>
<dbReference type="InterPro" id="IPR051414">
    <property type="entry name" value="Adenylate-forming_Reductase"/>
</dbReference>
<dbReference type="PANTHER" id="PTHR43439:SF2">
    <property type="entry name" value="ENZYME, PUTATIVE (JCVI)-RELATED"/>
    <property type="match status" value="1"/>
</dbReference>
<name>A0A1F5LM01_PENAI</name>
<keyword evidence="1" id="KW-0596">Phosphopantetheine</keyword>